<keyword evidence="3" id="KW-1185">Reference proteome</keyword>
<name>A0AAW3HHL9_9ENTR</name>
<dbReference type="SUPFAM" id="SSF110849">
    <property type="entry name" value="ParB/Sulfiredoxin"/>
    <property type="match status" value="1"/>
</dbReference>
<dbReference type="AlphaFoldDB" id="A0AAW3HHL9"/>
<proteinExistence type="predicted"/>
<accession>A0AAW3HHL9</accession>
<dbReference type="InterPro" id="IPR036086">
    <property type="entry name" value="ParB/Sulfiredoxin_sf"/>
</dbReference>
<dbReference type="InterPro" id="IPR003115">
    <property type="entry name" value="ParB_N"/>
</dbReference>
<sequence>MQQRLIKEMERYLQSLPEENRIEAINAFRQAIHENSPFREQPVDCVLWIKQDEITANDYNPNNVAPPEKRLLCKSLEIDGFTQPIVVTENDARHYEIVDGFHRHEIGSHRAVLKRQLKGYLPVTCLRKARQKKLDRMAATIRHNRARGRHQINAMSDIVRELAQLGWNDEKIGKELGMDRDEVLRLKQISGLLELFADRRYSEAWTVK</sequence>
<dbReference type="CDD" id="cd16397">
    <property type="entry name" value="IbrB_like"/>
    <property type="match status" value="1"/>
</dbReference>
<dbReference type="PANTHER" id="PTHR30083:SF1">
    <property type="entry name" value="TRANSCRIPTIONAL REGULATOR"/>
    <property type="match status" value="1"/>
</dbReference>
<dbReference type="GeneID" id="63141424"/>
<dbReference type="GO" id="GO:0071453">
    <property type="term" value="P:cellular response to oxygen levels"/>
    <property type="evidence" value="ECO:0007669"/>
    <property type="project" value="TreeGrafter"/>
</dbReference>
<reference evidence="2 3" key="1">
    <citation type="submission" date="2015-02" db="EMBL/GenBank/DDBJ databases">
        <authorList>
            <person name="Adams M."/>
            <person name="Sutton G."/>
            <person name="Nelson K."/>
            <person name="Bonomo R."/>
            <person name="McCorrison J."/>
            <person name="Sanka R."/>
            <person name="Brinkac L."/>
            <person name="Nierman W."/>
        </authorList>
    </citation>
    <scope>NUCLEOTIDE SEQUENCE [LARGE SCALE GENOMIC DNA]</scope>
    <source>
        <strain evidence="2 3">CIDEIMsCOL9</strain>
    </source>
</reference>
<feature type="domain" description="ParB-like N-terminal" evidence="1">
    <location>
        <begin position="47"/>
        <end position="145"/>
    </location>
</feature>
<dbReference type="Pfam" id="PF02195">
    <property type="entry name" value="ParB_N"/>
    <property type="match status" value="1"/>
</dbReference>
<comment type="caution">
    <text evidence="2">The sequence shown here is derived from an EMBL/GenBank/DDBJ whole genome shotgun (WGS) entry which is preliminary data.</text>
</comment>
<organism evidence="2 3">
    <name type="scientific">Enterobacter chengduensis</name>
    <dbReference type="NCBI Taxonomy" id="2494701"/>
    <lineage>
        <taxon>Bacteria</taxon>
        <taxon>Pseudomonadati</taxon>
        <taxon>Pseudomonadota</taxon>
        <taxon>Gammaproteobacteria</taxon>
        <taxon>Enterobacterales</taxon>
        <taxon>Enterobacteriaceae</taxon>
        <taxon>Enterobacter</taxon>
        <taxon>Enterobacter cloacae complex</taxon>
    </lineage>
</organism>
<dbReference type="Proteomes" id="UP000033354">
    <property type="component" value="Unassembled WGS sequence"/>
</dbReference>
<dbReference type="SMART" id="SM00470">
    <property type="entry name" value="ParB"/>
    <property type="match status" value="1"/>
</dbReference>
<evidence type="ECO:0000259" key="1">
    <source>
        <dbReference type="SMART" id="SM00470"/>
    </source>
</evidence>
<protein>
    <recommendedName>
        <fullName evidence="1">ParB-like N-terminal domain-containing protein</fullName>
    </recommendedName>
</protein>
<dbReference type="Gene3D" id="3.90.1530.10">
    <property type="entry name" value="Conserved hypothetical protein from pyrococcus furiosus pfu- 392566-001, ParB domain"/>
    <property type="match status" value="1"/>
</dbReference>
<dbReference type="EMBL" id="JZKT01000018">
    <property type="protein sequence ID" value="KJX35880.1"/>
    <property type="molecule type" value="Genomic_DNA"/>
</dbReference>
<evidence type="ECO:0000313" key="3">
    <source>
        <dbReference type="Proteomes" id="UP000033354"/>
    </source>
</evidence>
<dbReference type="RefSeq" id="WP_032638809.1">
    <property type="nucleotide sequence ID" value="NZ_CP043318.1"/>
</dbReference>
<evidence type="ECO:0000313" key="2">
    <source>
        <dbReference type="EMBL" id="KJX35880.1"/>
    </source>
</evidence>
<gene>
    <name evidence="2" type="ORF">SG71_12065</name>
</gene>
<dbReference type="PANTHER" id="PTHR30083">
    <property type="entry name" value="TRANSCRIPTIONAL REGULATOR-RELATED"/>
    <property type="match status" value="1"/>
</dbReference>